<feature type="compositionally biased region" description="Basic and acidic residues" evidence="1">
    <location>
        <begin position="158"/>
        <end position="172"/>
    </location>
</feature>
<dbReference type="GeneID" id="19112590"/>
<gene>
    <name evidence="2" type="ORF">BAUCODRAFT_35057</name>
</gene>
<dbReference type="Proteomes" id="UP000011761">
    <property type="component" value="Unassembled WGS sequence"/>
</dbReference>
<dbReference type="AlphaFoldDB" id="M2LLB7"/>
<evidence type="ECO:0000313" key="3">
    <source>
        <dbReference type="Proteomes" id="UP000011761"/>
    </source>
</evidence>
<proteinExistence type="predicted"/>
<sequence length="172" mass="18889">MAPQASFPDHWFLDGLRDGTSASTASSSRQSSLQNLEGAAEQTKTEGEAESDADINPETIQHDSFSELLEKIREQCKSIIEPGFAFSISVKRPPSAVICPSRQPSETQGLKRQRWSAGDSHARGRNASQIRRLSRLSLGATFGVIELGTPPTFTRSGELNRDRLKTRPEVHV</sequence>
<name>M2LLB7_BAUPA</name>
<evidence type="ECO:0000313" key="2">
    <source>
        <dbReference type="EMBL" id="EMC95062.1"/>
    </source>
</evidence>
<evidence type="ECO:0000256" key="1">
    <source>
        <dbReference type="SAM" id="MobiDB-lite"/>
    </source>
</evidence>
<reference evidence="2 3" key="1">
    <citation type="journal article" date="2012" name="PLoS Pathog.">
        <title>Diverse lifestyles and strategies of plant pathogenesis encoded in the genomes of eighteen Dothideomycetes fungi.</title>
        <authorList>
            <person name="Ohm R.A."/>
            <person name="Feau N."/>
            <person name="Henrissat B."/>
            <person name="Schoch C.L."/>
            <person name="Horwitz B.A."/>
            <person name="Barry K.W."/>
            <person name="Condon B.J."/>
            <person name="Copeland A.C."/>
            <person name="Dhillon B."/>
            <person name="Glaser F."/>
            <person name="Hesse C.N."/>
            <person name="Kosti I."/>
            <person name="LaButti K."/>
            <person name="Lindquist E.A."/>
            <person name="Lucas S."/>
            <person name="Salamov A.A."/>
            <person name="Bradshaw R.E."/>
            <person name="Ciuffetti L."/>
            <person name="Hamelin R.C."/>
            <person name="Kema G.H.J."/>
            <person name="Lawrence C."/>
            <person name="Scott J.A."/>
            <person name="Spatafora J.W."/>
            <person name="Turgeon B.G."/>
            <person name="de Wit P.J.G.M."/>
            <person name="Zhong S."/>
            <person name="Goodwin S.B."/>
            <person name="Grigoriev I.V."/>
        </authorList>
    </citation>
    <scope>NUCLEOTIDE SEQUENCE [LARGE SCALE GENOMIC DNA]</scope>
    <source>
        <strain evidence="2 3">UAMH 10762</strain>
    </source>
</reference>
<protein>
    <submittedName>
        <fullName evidence="2">Uncharacterized protein</fullName>
    </submittedName>
</protein>
<dbReference type="EMBL" id="KB445557">
    <property type="protein sequence ID" value="EMC95062.1"/>
    <property type="molecule type" value="Genomic_DNA"/>
</dbReference>
<organism evidence="2 3">
    <name type="scientific">Baudoinia panamericana (strain UAMH 10762)</name>
    <name type="common">Angels' share fungus</name>
    <name type="synonym">Baudoinia compniacensis (strain UAMH 10762)</name>
    <dbReference type="NCBI Taxonomy" id="717646"/>
    <lineage>
        <taxon>Eukaryota</taxon>
        <taxon>Fungi</taxon>
        <taxon>Dikarya</taxon>
        <taxon>Ascomycota</taxon>
        <taxon>Pezizomycotina</taxon>
        <taxon>Dothideomycetes</taxon>
        <taxon>Dothideomycetidae</taxon>
        <taxon>Mycosphaerellales</taxon>
        <taxon>Teratosphaeriaceae</taxon>
        <taxon>Baudoinia</taxon>
    </lineage>
</organism>
<feature type="region of interest" description="Disordered" evidence="1">
    <location>
        <begin position="97"/>
        <end position="127"/>
    </location>
</feature>
<feature type="region of interest" description="Disordered" evidence="1">
    <location>
        <begin position="1"/>
        <end position="62"/>
    </location>
</feature>
<accession>M2LLB7</accession>
<dbReference type="KEGG" id="bcom:BAUCODRAFT_35057"/>
<feature type="compositionally biased region" description="Low complexity" evidence="1">
    <location>
        <begin position="20"/>
        <end position="32"/>
    </location>
</feature>
<dbReference type="RefSeq" id="XP_007677396.1">
    <property type="nucleotide sequence ID" value="XM_007679206.1"/>
</dbReference>
<dbReference type="HOGENOM" id="CLU_1554976_0_0_1"/>
<feature type="region of interest" description="Disordered" evidence="1">
    <location>
        <begin position="149"/>
        <end position="172"/>
    </location>
</feature>
<keyword evidence="3" id="KW-1185">Reference proteome</keyword>